<evidence type="ECO:0008006" key="5">
    <source>
        <dbReference type="Google" id="ProtNLM"/>
    </source>
</evidence>
<feature type="transmembrane region" description="Helical" evidence="2">
    <location>
        <begin position="71"/>
        <end position="88"/>
    </location>
</feature>
<comment type="caution">
    <text evidence="3">The sequence shown here is derived from an EMBL/GenBank/DDBJ whole genome shotgun (WGS) entry which is preliminary data.</text>
</comment>
<accession>A0ABT0GJQ3</accession>
<proteinExistence type="predicted"/>
<evidence type="ECO:0000256" key="1">
    <source>
        <dbReference type="SAM" id="MobiDB-lite"/>
    </source>
</evidence>
<feature type="region of interest" description="Disordered" evidence="1">
    <location>
        <begin position="1"/>
        <end position="32"/>
    </location>
</feature>
<keyword evidence="2" id="KW-1133">Transmembrane helix</keyword>
<evidence type="ECO:0000313" key="3">
    <source>
        <dbReference type="EMBL" id="MCK7594643.1"/>
    </source>
</evidence>
<keyword evidence="2" id="KW-0812">Transmembrane</keyword>
<evidence type="ECO:0000313" key="4">
    <source>
        <dbReference type="Proteomes" id="UP001431449"/>
    </source>
</evidence>
<gene>
    <name evidence="3" type="ORF">M0G41_13300</name>
</gene>
<dbReference type="RefSeq" id="WP_248210207.1">
    <property type="nucleotide sequence ID" value="NZ_JALNMH010000011.1"/>
</dbReference>
<keyword evidence="4" id="KW-1185">Reference proteome</keyword>
<evidence type="ECO:0000256" key="2">
    <source>
        <dbReference type="SAM" id="Phobius"/>
    </source>
</evidence>
<keyword evidence="2" id="KW-0472">Membrane</keyword>
<feature type="transmembrane region" description="Helical" evidence="2">
    <location>
        <begin position="121"/>
        <end position="141"/>
    </location>
</feature>
<organism evidence="3 4">
    <name type="scientific">Pseudomarimonas salicorniae</name>
    <dbReference type="NCBI Taxonomy" id="2933270"/>
    <lineage>
        <taxon>Bacteria</taxon>
        <taxon>Pseudomonadati</taxon>
        <taxon>Pseudomonadota</taxon>
        <taxon>Gammaproteobacteria</taxon>
        <taxon>Lysobacterales</taxon>
        <taxon>Lysobacteraceae</taxon>
        <taxon>Pseudomarimonas</taxon>
    </lineage>
</organism>
<protein>
    <recommendedName>
        <fullName evidence="5">SPW repeat-containing protein</fullName>
    </recommendedName>
</protein>
<dbReference type="Proteomes" id="UP001431449">
    <property type="component" value="Unassembled WGS sequence"/>
</dbReference>
<sequence>MGREIQTASPKLAPVGRRGAPDEDFPAAGPAQPAADGYADRLMKLIPGEVIGVYLSMITLLKHSSDPVAPQVPWAVFAFGVAATFFYLRVTLKVRNRRQLALSVVSFCIWAFTLGEPFTQLAWYNGTYAGLLLIAFTFVAPQVPMDDGPPKSAEA</sequence>
<reference evidence="3" key="1">
    <citation type="submission" date="2022-04" db="EMBL/GenBank/DDBJ databases">
        <title>Lysobacter sp. CAU 1642 isolated from sea sand.</title>
        <authorList>
            <person name="Kim W."/>
        </authorList>
    </citation>
    <scope>NUCLEOTIDE SEQUENCE</scope>
    <source>
        <strain evidence="3">CAU 1642</strain>
    </source>
</reference>
<dbReference type="EMBL" id="JALNMH010000011">
    <property type="protein sequence ID" value="MCK7594643.1"/>
    <property type="molecule type" value="Genomic_DNA"/>
</dbReference>
<name>A0ABT0GJQ3_9GAMM</name>